<dbReference type="InterPro" id="IPR003029">
    <property type="entry name" value="S1_domain"/>
</dbReference>
<dbReference type="Gene3D" id="3.30.230.70">
    <property type="entry name" value="GHMP Kinase, N-terminal domain"/>
    <property type="match status" value="2"/>
</dbReference>
<evidence type="ECO:0000256" key="6">
    <source>
        <dbReference type="ARBA" id="ARBA00022842"/>
    </source>
</evidence>
<feature type="domain" description="S1 motif" evidence="9">
    <location>
        <begin position="631"/>
        <end position="702"/>
    </location>
</feature>
<comment type="function">
    <text evidence="8">Involved in mRNA degradation. Catalyzes the phosphorolysis of single-stranded polyribonucleotides processively in the 3'- to 5'-direction.</text>
</comment>
<dbReference type="InterPro" id="IPR036612">
    <property type="entry name" value="KH_dom_type_1_sf"/>
</dbReference>
<dbReference type="SUPFAM" id="SSF50249">
    <property type="entry name" value="Nucleic acid-binding proteins"/>
    <property type="match status" value="1"/>
</dbReference>
<dbReference type="EMBL" id="JAAVVK010000001">
    <property type="protein sequence ID" value="NKE38335.1"/>
    <property type="molecule type" value="Genomic_DNA"/>
</dbReference>
<dbReference type="GO" id="GO:0006396">
    <property type="term" value="P:RNA processing"/>
    <property type="evidence" value="ECO:0007669"/>
    <property type="project" value="InterPro"/>
</dbReference>
<dbReference type="GO" id="GO:0005829">
    <property type="term" value="C:cytosol"/>
    <property type="evidence" value="ECO:0007669"/>
    <property type="project" value="TreeGrafter"/>
</dbReference>
<dbReference type="HAMAP" id="MF_01595">
    <property type="entry name" value="PNPase"/>
    <property type="match status" value="1"/>
</dbReference>
<evidence type="ECO:0000259" key="9">
    <source>
        <dbReference type="PROSITE" id="PS50126"/>
    </source>
</evidence>
<keyword evidence="2 8" id="KW-0963">Cytoplasm</keyword>
<dbReference type="Gene3D" id="3.30.1370.10">
    <property type="entry name" value="K Homology domain, type 1"/>
    <property type="match status" value="1"/>
</dbReference>
<dbReference type="AlphaFoldDB" id="A0A846TS56"/>
<dbReference type="SUPFAM" id="SSF55666">
    <property type="entry name" value="Ribonuclease PH domain 2-like"/>
    <property type="match status" value="2"/>
</dbReference>
<dbReference type="FunFam" id="3.30.230.70:FF:000001">
    <property type="entry name" value="Polyribonucleotide nucleotidyltransferase"/>
    <property type="match status" value="1"/>
</dbReference>
<dbReference type="GO" id="GO:0004654">
    <property type="term" value="F:polyribonucleotide nucleotidyltransferase activity"/>
    <property type="evidence" value="ECO:0007669"/>
    <property type="project" value="UniProtKB-UniRule"/>
</dbReference>
<comment type="subcellular location">
    <subcellularLocation>
        <location evidence="8">Cytoplasm</location>
    </subcellularLocation>
</comment>
<feature type="binding site" evidence="8">
    <location>
        <position position="498"/>
    </location>
    <ligand>
        <name>Mg(2+)</name>
        <dbReference type="ChEBI" id="CHEBI:18420"/>
    </ligand>
</feature>
<dbReference type="SUPFAM" id="SSF54211">
    <property type="entry name" value="Ribosomal protein S5 domain 2-like"/>
    <property type="match status" value="2"/>
</dbReference>
<dbReference type="SUPFAM" id="SSF54791">
    <property type="entry name" value="Eukaryotic type KH-domain (KH-domain type I)"/>
    <property type="match status" value="1"/>
</dbReference>
<dbReference type="InterPro" id="IPR027408">
    <property type="entry name" value="PNPase/RNase_PH_dom_sf"/>
</dbReference>
<keyword evidence="4 8" id="KW-0548">Nucleotidyltransferase</keyword>
<evidence type="ECO:0000256" key="8">
    <source>
        <dbReference type="HAMAP-Rule" id="MF_01595"/>
    </source>
</evidence>
<dbReference type="InterPro" id="IPR012340">
    <property type="entry name" value="NA-bd_OB-fold"/>
</dbReference>
<comment type="cofactor">
    <cofactor evidence="8">
        <name>Mg(2+)</name>
        <dbReference type="ChEBI" id="CHEBI:18420"/>
    </cofactor>
</comment>
<keyword evidence="7 8" id="KW-0694">RNA-binding</keyword>
<comment type="similarity">
    <text evidence="1 8">Belongs to the polyribonucleotide nucleotidyltransferase family.</text>
</comment>
<name>A0A846TS56_9MOLU</name>
<dbReference type="SMART" id="SM00322">
    <property type="entry name" value="KH"/>
    <property type="match status" value="1"/>
</dbReference>
<dbReference type="Pfam" id="PF01138">
    <property type="entry name" value="RNase_PH"/>
    <property type="match status" value="2"/>
</dbReference>
<accession>A0A846TS56</accession>
<evidence type="ECO:0000256" key="5">
    <source>
        <dbReference type="ARBA" id="ARBA00022723"/>
    </source>
</evidence>
<dbReference type="InterPro" id="IPR015848">
    <property type="entry name" value="PNPase_PH_RNA-bd_bac/org-type"/>
</dbReference>
<dbReference type="InterPro" id="IPR015847">
    <property type="entry name" value="ExoRNase_PH_dom2"/>
</dbReference>
<dbReference type="Pfam" id="PF00013">
    <property type="entry name" value="KH_1"/>
    <property type="match status" value="1"/>
</dbReference>
<dbReference type="GO" id="GO:0006402">
    <property type="term" value="P:mRNA catabolic process"/>
    <property type="evidence" value="ECO:0007669"/>
    <property type="project" value="UniProtKB-UniRule"/>
</dbReference>
<sequence length="703" mass="77378">MTEKNFKFSFAEQDLVIELGQMANLSAQAVTLRYGDTVVLTTVNYNDNSINQDFFPLTVVFQEKLYSIGRIPGGFLKREGFPGEYATLCARLIDRSIRPLFPEGFNYEVQVVNNVLALSEDCDVRFVSAFATSLALALSGLPFQGPTATVVVGRINNQWIINPSKQQLIDSELELIVGGTVDAINMIEASAAEIAEADLLEAIELAHTKIKSLIGFQTEVIKAINNPKVELPLLLIPDEIASFLKNYQPQVDELSKITDKKGRSNKFKTIFELAKTAFFSANPTWITDGAKEAETLKFIHNGLEDLLKVTMREMILSTNHRIDGRKINQIRPLSSKIDILPIVHGSAIFNRGETQVLSIVTLGALAEHQIIDDLGKDDSKRFMHHYNFPPFSVGETGRMGKPSRREVGHGALGEKALLQMIPNEQDFPYTIRIVSEVLSSNGSTSQAAICASSLALMAAGVPTKAPIAGIAMGLIKAKDQYVVLTDIQGLEDHLGDMDFKVAGTTKGICALQMDIKISGLDFKILSEALQQAQVGRLAILDSMNQVIDKPRTQLAANAPKILQKQVPVDKIREIIGTGGKVINKIISQANNVKIDIEEDGRILIYHQDQAAVEAAWKLIDEIINVKPIQVGDEFAGSVIKILNFGAFINLKNNTDGLIHISQFSKFFEKKIENLNDVVKVSDNFNVKVAKINDKGKIDLEIIK</sequence>
<dbReference type="InterPro" id="IPR004087">
    <property type="entry name" value="KH_dom"/>
</dbReference>
<dbReference type="PROSITE" id="PS50084">
    <property type="entry name" value="KH_TYPE_1"/>
    <property type="match status" value="1"/>
</dbReference>
<dbReference type="GO" id="GO:0003723">
    <property type="term" value="F:RNA binding"/>
    <property type="evidence" value="ECO:0007669"/>
    <property type="project" value="UniProtKB-UniRule"/>
</dbReference>
<dbReference type="InterPro" id="IPR001247">
    <property type="entry name" value="ExoRNase_PH_dom1"/>
</dbReference>
<dbReference type="GO" id="GO:0000287">
    <property type="term" value="F:magnesium ion binding"/>
    <property type="evidence" value="ECO:0007669"/>
    <property type="project" value="UniProtKB-UniRule"/>
</dbReference>
<comment type="catalytic activity">
    <reaction evidence="8">
        <text>RNA(n+1) + phosphate = RNA(n) + a ribonucleoside 5'-diphosphate</text>
        <dbReference type="Rhea" id="RHEA:22096"/>
        <dbReference type="Rhea" id="RHEA-COMP:14527"/>
        <dbReference type="Rhea" id="RHEA-COMP:17342"/>
        <dbReference type="ChEBI" id="CHEBI:43474"/>
        <dbReference type="ChEBI" id="CHEBI:57930"/>
        <dbReference type="ChEBI" id="CHEBI:140395"/>
        <dbReference type="EC" id="2.7.7.8"/>
    </reaction>
</comment>
<evidence type="ECO:0000256" key="7">
    <source>
        <dbReference type="ARBA" id="ARBA00022884"/>
    </source>
</evidence>
<dbReference type="NCBIfam" id="NF008805">
    <property type="entry name" value="PRK11824.1"/>
    <property type="match status" value="1"/>
</dbReference>
<evidence type="ECO:0000256" key="2">
    <source>
        <dbReference type="ARBA" id="ARBA00022490"/>
    </source>
</evidence>
<keyword evidence="5 8" id="KW-0479">Metal-binding</keyword>
<organism evidence="10 11">
    <name type="scientific">Spiroplasma platyhelix PALS-1</name>
    <dbReference type="NCBI Taxonomy" id="1276218"/>
    <lineage>
        <taxon>Bacteria</taxon>
        <taxon>Bacillati</taxon>
        <taxon>Mycoplasmatota</taxon>
        <taxon>Mollicutes</taxon>
        <taxon>Entomoplasmatales</taxon>
        <taxon>Spiroplasmataceae</taxon>
        <taxon>Spiroplasma</taxon>
    </lineage>
</organism>
<keyword evidence="11" id="KW-1185">Reference proteome</keyword>
<evidence type="ECO:0000313" key="10">
    <source>
        <dbReference type="EMBL" id="NKE38335.1"/>
    </source>
</evidence>
<dbReference type="NCBIfam" id="TIGR03591">
    <property type="entry name" value="polynuc_phos"/>
    <property type="match status" value="1"/>
</dbReference>
<dbReference type="Proteomes" id="UP000584587">
    <property type="component" value="Unassembled WGS sequence"/>
</dbReference>
<dbReference type="InterPro" id="IPR012162">
    <property type="entry name" value="PNPase"/>
</dbReference>
<dbReference type="PIRSF" id="PIRSF005499">
    <property type="entry name" value="PNPase"/>
    <property type="match status" value="1"/>
</dbReference>
<dbReference type="InterPro" id="IPR036345">
    <property type="entry name" value="ExoRNase_PH_dom2_sf"/>
</dbReference>
<gene>
    <name evidence="8" type="primary">pnp</name>
    <name evidence="10" type="ORF">HER12_01005</name>
</gene>
<dbReference type="GO" id="GO:0000175">
    <property type="term" value="F:3'-5'-RNA exonuclease activity"/>
    <property type="evidence" value="ECO:0007669"/>
    <property type="project" value="TreeGrafter"/>
</dbReference>
<feature type="binding site" evidence="8">
    <location>
        <position position="492"/>
    </location>
    <ligand>
        <name>Mg(2+)</name>
        <dbReference type="ChEBI" id="CHEBI:18420"/>
    </ligand>
</feature>
<dbReference type="SMART" id="SM00316">
    <property type="entry name" value="S1"/>
    <property type="match status" value="1"/>
</dbReference>
<dbReference type="InterPro" id="IPR020568">
    <property type="entry name" value="Ribosomal_Su5_D2-typ_SF"/>
</dbReference>
<protein>
    <recommendedName>
        <fullName evidence="8">Polyribonucleotide nucleotidyltransferase</fullName>
        <ecNumber evidence="8">2.7.7.8</ecNumber>
    </recommendedName>
    <alternativeName>
        <fullName evidence="8">Polynucleotide phosphorylase</fullName>
        <shortName evidence="8">PNPase</shortName>
    </alternativeName>
</protein>
<dbReference type="PANTHER" id="PTHR11252">
    <property type="entry name" value="POLYRIBONUCLEOTIDE NUCLEOTIDYLTRANSFERASE"/>
    <property type="match status" value="1"/>
</dbReference>
<dbReference type="RefSeq" id="WP_168104807.1">
    <property type="nucleotide sequence ID" value="NZ_CP051215.1"/>
</dbReference>
<reference evidence="10 11" key="1">
    <citation type="submission" date="2020-04" db="EMBL/GenBank/DDBJ databases">
        <title>Complete genome sequence of Spiroplasma platyhelix ATCC 51748, an insect isolate.</title>
        <authorList>
            <person name="Green E.A."/>
            <person name="Klassen J.L."/>
        </authorList>
    </citation>
    <scope>NUCLEOTIDE SEQUENCE [LARGE SCALE GENOMIC DNA]</scope>
    <source>
        <strain evidence="10 11">PALS-1</strain>
    </source>
</reference>
<dbReference type="PROSITE" id="PS50126">
    <property type="entry name" value="S1"/>
    <property type="match status" value="1"/>
</dbReference>
<dbReference type="FunFam" id="3.30.1370.10:FF:000001">
    <property type="entry name" value="Polyribonucleotide nucleotidyltransferase"/>
    <property type="match status" value="1"/>
</dbReference>
<keyword evidence="6 8" id="KW-0460">Magnesium</keyword>
<dbReference type="Pfam" id="PF00575">
    <property type="entry name" value="S1"/>
    <property type="match status" value="1"/>
</dbReference>
<dbReference type="InterPro" id="IPR004088">
    <property type="entry name" value="KH_dom_type_1"/>
</dbReference>
<evidence type="ECO:0000313" key="11">
    <source>
        <dbReference type="Proteomes" id="UP000584587"/>
    </source>
</evidence>
<dbReference type="Pfam" id="PF03725">
    <property type="entry name" value="RNase_PH_C"/>
    <property type="match status" value="1"/>
</dbReference>
<proteinExistence type="inferred from homology"/>
<dbReference type="Pfam" id="PF03726">
    <property type="entry name" value="PNPase"/>
    <property type="match status" value="1"/>
</dbReference>
<evidence type="ECO:0000256" key="3">
    <source>
        <dbReference type="ARBA" id="ARBA00022679"/>
    </source>
</evidence>
<evidence type="ECO:0000256" key="1">
    <source>
        <dbReference type="ARBA" id="ARBA00007404"/>
    </source>
</evidence>
<dbReference type="Gene3D" id="2.40.50.140">
    <property type="entry name" value="Nucleic acid-binding proteins"/>
    <property type="match status" value="1"/>
</dbReference>
<dbReference type="EC" id="2.7.7.8" evidence="8"/>
<comment type="caution">
    <text evidence="10">The sequence shown here is derived from an EMBL/GenBank/DDBJ whole genome shotgun (WGS) entry which is preliminary data.</text>
</comment>
<dbReference type="CDD" id="cd11364">
    <property type="entry name" value="RNase_PH_PNPase_2"/>
    <property type="match status" value="1"/>
</dbReference>
<dbReference type="FunFam" id="3.30.230.70:FF:000002">
    <property type="entry name" value="Polyribonucleotide nucleotidyltransferase"/>
    <property type="match status" value="1"/>
</dbReference>
<keyword evidence="3 8" id="KW-0808">Transferase</keyword>
<dbReference type="PANTHER" id="PTHR11252:SF0">
    <property type="entry name" value="POLYRIBONUCLEOTIDE NUCLEOTIDYLTRANSFERASE 1, MITOCHONDRIAL"/>
    <property type="match status" value="1"/>
</dbReference>
<evidence type="ECO:0000256" key="4">
    <source>
        <dbReference type="ARBA" id="ARBA00022695"/>
    </source>
</evidence>
<dbReference type="CDD" id="cd02393">
    <property type="entry name" value="KH-I_PNPase"/>
    <property type="match status" value="1"/>
</dbReference>